<dbReference type="EMBL" id="JLXW01000011">
    <property type="protein sequence ID" value="KBZ59341.1"/>
    <property type="molecule type" value="Genomic_DNA"/>
</dbReference>
<dbReference type="Gene3D" id="3.30.460.10">
    <property type="entry name" value="Beta Polymerase, domain 2"/>
    <property type="match status" value="1"/>
</dbReference>
<dbReference type="CDD" id="cd05399">
    <property type="entry name" value="NT_Rel-Spo_like"/>
    <property type="match status" value="1"/>
</dbReference>
<gene>
    <name evidence="2" type="ORF">K875_04901</name>
</gene>
<accession>A0A051TSM5</accession>
<dbReference type="InterPro" id="IPR007685">
    <property type="entry name" value="RelA_SpoT"/>
</dbReference>
<organism evidence="2 3">
    <name type="scientific">Mycobacterium [tuberculosis] TKK-01-0051</name>
    <dbReference type="NCBI Taxonomy" id="1324261"/>
    <lineage>
        <taxon>Bacteria</taxon>
        <taxon>Bacillati</taxon>
        <taxon>Actinomycetota</taxon>
        <taxon>Actinomycetes</taxon>
        <taxon>Mycobacteriales</taxon>
        <taxon>Mycobacteriaceae</taxon>
        <taxon>Mycobacterium</taxon>
        <taxon>Mycobacterium avium complex (MAC)</taxon>
    </lineage>
</organism>
<dbReference type="Pfam" id="PF04607">
    <property type="entry name" value="RelA_SpoT"/>
    <property type="match status" value="1"/>
</dbReference>
<reference evidence="2 3" key="1">
    <citation type="submission" date="2014-04" db="EMBL/GenBank/DDBJ databases">
        <title>The Genome Sequence of Mycobacterium tuberculosis TKK-01-0051.</title>
        <authorList>
            <consortium name="The Broad Institute Genomics Platform"/>
            <consortium name="The Broad Institute Genome Sequencing Center for Infectious Disease"/>
            <person name="Earl A.M."/>
            <person name="Cohen K."/>
            <person name="Pym A."/>
            <person name="Bishai W."/>
            <person name="Maharaj K."/>
            <person name="Desjardins C."/>
            <person name="Abeel T."/>
            <person name="Young S."/>
            <person name="Zeng Q."/>
            <person name="Gargeya S."/>
            <person name="Abouelleil A."/>
            <person name="Alvarado L."/>
            <person name="Chapman S.B."/>
            <person name="Gainer-Dewar J."/>
            <person name="Goldberg J."/>
            <person name="Griggs A."/>
            <person name="Gujja S."/>
            <person name="Hansen M."/>
            <person name="Howarth C."/>
            <person name="Imamovic A."/>
            <person name="Larimer J."/>
            <person name="Murphy C."/>
            <person name="Naylor J."/>
            <person name="Pearson M."/>
            <person name="Poon T.W."/>
            <person name="Priest M."/>
            <person name="Roberts A."/>
            <person name="Saif S."/>
            <person name="Shea T."/>
            <person name="Sykes S."/>
            <person name="Wortman J."/>
            <person name="Nusbaum C."/>
            <person name="Birren B."/>
        </authorList>
    </citation>
    <scope>NUCLEOTIDE SEQUENCE [LARGE SCALE GENOMIC DNA]</scope>
    <source>
        <strain evidence="2 3">TKK-01-0051</strain>
    </source>
</reference>
<dbReference type="InterPro" id="IPR043519">
    <property type="entry name" value="NT_sf"/>
</dbReference>
<evidence type="ECO:0000259" key="1">
    <source>
        <dbReference type="SMART" id="SM00954"/>
    </source>
</evidence>
<sequence>MDLMKRPPWSDEAVRRLGDALRDGVEPPTDGPSYDDVLRWYFDLAAEVQMQIEEGSWSIQPELVTSKAVRMDTDLRIGSRSKTRDTLVQKLRRRPTLTLDSVQDLAGVRVDADVYLGEQTQLAREIAEHFGNDETVIVDRRDGAKAGYRGIHVDLQLPAGRVEVQVRTILQSLWANVYEKLADEVGRGIRYGEAAVPPPGYDQAEVDNAVQRMQEMSEMIAAREAEWQEYYADTGDFMRGVKLGTCAMQKAMMVASFVVGAQTANREAEAARETEEDG</sequence>
<evidence type="ECO:0000313" key="2">
    <source>
        <dbReference type="EMBL" id="KBZ59341.1"/>
    </source>
</evidence>
<dbReference type="SUPFAM" id="SSF81301">
    <property type="entry name" value="Nucleotidyltransferase"/>
    <property type="match status" value="1"/>
</dbReference>
<dbReference type="PATRIC" id="fig|1324261.3.peg.4945"/>
<keyword evidence="3" id="KW-1185">Reference proteome</keyword>
<proteinExistence type="predicted"/>
<evidence type="ECO:0000313" key="3">
    <source>
        <dbReference type="Proteomes" id="UP000025947"/>
    </source>
</evidence>
<name>A0A051TSM5_9MYCO</name>
<dbReference type="GO" id="GO:0015969">
    <property type="term" value="P:guanosine tetraphosphate metabolic process"/>
    <property type="evidence" value="ECO:0007669"/>
    <property type="project" value="InterPro"/>
</dbReference>
<dbReference type="Proteomes" id="UP000025947">
    <property type="component" value="Unassembled WGS sequence"/>
</dbReference>
<feature type="domain" description="RelA/SpoT" evidence="1">
    <location>
        <begin position="79"/>
        <end position="186"/>
    </location>
</feature>
<dbReference type="AlphaFoldDB" id="A0A051TSM5"/>
<dbReference type="HOGENOM" id="CLU_083258_1_0_11"/>
<protein>
    <recommendedName>
        <fullName evidence="1">RelA/SpoT domain-containing protein</fullName>
    </recommendedName>
</protein>
<dbReference type="SMART" id="SM00954">
    <property type="entry name" value="RelA_SpoT"/>
    <property type="match status" value="1"/>
</dbReference>
<comment type="caution">
    <text evidence="2">The sequence shown here is derived from an EMBL/GenBank/DDBJ whole genome shotgun (WGS) entry which is preliminary data.</text>
</comment>